<proteinExistence type="predicted"/>
<reference evidence="1" key="2">
    <citation type="journal article" date="2017" name="Nat. Commun.">
        <title>Single-virus genomics reveals hidden cosmopolitan and abundant viruses.</title>
        <authorList>
            <person name="Martinez-Hernandez F."/>
            <person name="Fornas O."/>
            <person name="Lluesma Gomez M."/>
            <person name="Bolduc B."/>
            <person name="de la Cruz Pena M.J."/>
            <person name="Martinez J.M."/>
            <person name="Anton J."/>
            <person name="Gasol J.M."/>
            <person name="Rosselli R."/>
            <person name="Rodriguez-Valera F."/>
            <person name="Sullivan M.B."/>
            <person name="Acinas S.G."/>
            <person name="Martinez-Garcia M."/>
        </authorList>
    </citation>
    <scope>NUCLEOTIDE SEQUENCE</scope>
</reference>
<sequence>MGVEDFFGGPELPETSVIKTNADVVAHVAEAIAGSNDLDLSKALFEILNKHSDVVLETSQKIMCKNKMHLQSIK</sequence>
<dbReference type="EMBL" id="KY052830">
    <property type="protein sequence ID" value="ASF00351.1"/>
    <property type="molecule type" value="Genomic_DNA"/>
</dbReference>
<name>A0A218MM80_9VIRU</name>
<evidence type="ECO:0000313" key="1">
    <source>
        <dbReference type="EMBL" id="ASF00351.1"/>
    </source>
</evidence>
<accession>A0A218MM80</accession>
<organism evidence="1">
    <name type="scientific">uncultured virus</name>
    <dbReference type="NCBI Taxonomy" id="340016"/>
    <lineage>
        <taxon>Viruses</taxon>
        <taxon>environmental samples</taxon>
    </lineage>
</organism>
<protein>
    <submittedName>
        <fullName evidence="1">Uncharacterized protein</fullName>
    </submittedName>
</protein>
<reference evidence="1" key="1">
    <citation type="submission" date="2016-10" db="EMBL/GenBank/DDBJ databases">
        <authorList>
            <person name="Varghese N."/>
        </authorList>
    </citation>
    <scope>NUCLEOTIDE SEQUENCE</scope>
</reference>